<evidence type="ECO:0000313" key="9">
    <source>
        <dbReference type="EMBL" id="GAV01452.1"/>
    </source>
</evidence>
<dbReference type="EMBL" id="BDGG01000007">
    <property type="protein sequence ID" value="GAV01452.1"/>
    <property type="molecule type" value="Genomic_DNA"/>
</dbReference>
<comment type="similarity">
    <text evidence="1">Belongs to the glycosyl hydrolase 43 family.</text>
</comment>
<evidence type="ECO:0000256" key="7">
    <source>
        <dbReference type="SAM" id="MobiDB-lite"/>
    </source>
</evidence>
<dbReference type="PANTHER" id="PTHR43817">
    <property type="entry name" value="GLYCOSYL HYDROLASE"/>
    <property type="match status" value="1"/>
</dbReference>
<evidence type="ECO:0000313" key="10">
    <source>
        <dbReference type="Proteomes" id="UP000186922"/>
    </source>
</evidence>
<dbReference type="PANTHER" id="PTHR43817:SF1">
    <property type="entry name" value="HYDROLASE, FAMILY 43, PUTATIVE (AFU_ORTHOLOGUE AFUA_3G01660)-RELATED"/>
    <property type="match status" value="1"/>
</dbReference>
<proteinExistence type="inferred from homology"/>
<dbReference type="GO" id="GO:0004553">
    <property type="term" value="F:hydrolase activity, hydrolyzing O-glycosyl compounds"/>
    <property type="evidence" value="ECO:0007669"/>
    <property type="project" value="InterPro"/>
</dbReference>
<sequence>MEMFSSLFFLTSLFLFSNAETFRNPIKDGDAPDPWILRYNGAYLLSHTGYDEVVVYQSDRADNWRGAASVTAWRPLPAFNDFTEVWAPEIHFIRGNLYIYFTANPHSNYSFSSNGHRMFALQADDPSNPLGTWTFRGRIFDPRKDIWAIDGTILQHQSGKLYFIWVGGFEFDGLTTYISEMGDPLTVVPGSTILLNRATLPWETQDGNVSEGPAVIDSGDNYYVVYSGTSTWSDNYNLGMLRINKTKDPMVIGNWYKNPEPVFVKNVTEGVYGPGHASFTVSPDGTEHWMVYHAMNKTYADGNWRQARIQKMSVDSQGVPVFPEAVGFNRELEVPSGSPKMFRNPILDRDAPDPWILRYNNTYLMTFTMHDCIVIYQSDKLEDWRNATTATIYTPPPNMYYELWAPEIHLIRGNLYIYYTATTNRSGTEGHRMYVLRCNDARNPLGNWTFEGKILDPICDWWAIDGTVLQHVNGKMYFIWAGRWEYADWTTDHLLQLLIAEMSDPLTIIRGSTRLLNRPALDWEMHGDEVHYGVSEGPAVIETENYYHVPYSGSSTWTNNYALGMLTINKSADPMIATNWNKAQRPVFVTNEAESVFGPGHASFTVSPDGTEHWMVYHAMDRMYQEGNERYPRIQRFTIGKDEFPVFPSQAAGFARDLAVPSNSSRDSTSTSATMTTVTLPSVAPPSSTRFPTSQTPLAVTSTPRPSNQETTTPIATSTPTSSSSRSTTPSFATCSTGGIILLFSSITLLWVS</sequence>
<feature type="signal peptide" evidence="8">
    <location>
        <begin position="1"/>
        <end position="19"/>
    </location>
</feature>
<feature type="region of interest" description="Disordered" evidence="7">
    <location>
        <begin position="659"/>
        <end position="731"/>
    </location>
</feature>
<evidence type="ECO:0000256" key="3">
    <source>
        <dbReference type="ARBA" id="ARBA00022801"/>
    </source>
</evidence>
<comment type="caution">
    <text evidence="9">The sequence shown here is derived from an EMBL/GenBank/DDBJ whole genome shotgun (WGS) entry which is preliminary data.</text>
</comment>
<reference evidence="9 10" key="1">
    <citation type="journal article" date="2016" name="Nat. Commun.">
        <title>Extremotolerant tardigrade genome and improved radiotolerance of human cultured cells by tardigrade-unique protein.</title>
        <authorList>
            <person name="Hashimoto T."/>
            <person name="Horikawa D.D."/>
            <person name="Saito Y."/>
            <person name="Kuwahara H."/>
            <person name="Kozuka-Hata H."/>
            <person name="Shin-I T."/>
            <person name="Minakuchi Y."/>
            <person name="Ohishi K."/>
            <person name="Motoyama A."/>
            <person name="Aizu T."/>
            <person name="Enomoto A."/>
            <person name="Kondo K."/>
            <person name="Tanaka S."/>
            <person name="Hara Y."/>
            <person name="Koshikawa S."/>
            <person name="Sagara H."/>
            <person name="Miura T."/>
            <person name="Yokobori S."/>
            <person name="Miyagawa K."/>
            <person name="Suzuki Y."/>
            <person name="Kubo T."/>
            <person name="Oyama M."/>
            <person name="Kohara Y."/>
            <person name="Fujiyama A."/>
            <person name="Arakawa K."/>
            <person name="Katayama T."/>
            <person name="Toyoda A."/>
            <person name="Kunieda T."/>
        </authorList>
    </citation>
    <scope>NUCLEOTIDE SEQUENCE [LARGE SCALE GENOMIC DNA]</scope>
    <source>
        <strain evidence="9 10">YOKOZUNA-1</strain>
    </source>
</reference>
<name>A0A1D1VIK9_RAMVA</name>
<dbReference type="Gene3D" id="2.115.10.20">
    <property type="entry name" value="Glycosyl hydrolase domain, family 43"/>
    <property type="match status" value="2"/>
</dbReference>
<feature type="active site" description="Proton donor" evidence="5">
    <location>
        <position position="211"/>
    </location>
</feature>
<dbReference type="Pfam" id="PF04616">
    <property type="entry name" value="Glyco_hydro_43"/>
    <property type="match status" value="2"/>
</dbReference>
<keyword evidence="2 8" id="KW-0732">Signal</keyword>
<feature type="site" description="Important for catalytic activity, responsible for pKa modulation of the active site Glu and correct orientation of both the proton donor and substrate" evidence="6">
    <location>
        <position position="150"/>
    </location>
</feature>
<dbReference type="SUPFAM" id="SSF75005">
    <property type="entry name" value="Arabinanase/levansucrase/invertase"/>
    <property type="match status" value="2"/>
</dbReference>
<feature type="active site" description="Proton acceptor" evidence="5">
    <location>
        <position position="33"/>
    </location>
</feature>
<feature type="compositionally biased region" description="Low complexity" evidence="7">
    <location>
        <begin position="711"/>
        <end position="731"/>
    </location>
</feature>
<keyword evidence="4" id="KW-0326">Glycosidase</keyword>
<evidence type="ECO:0000256" key="6">
    <source>
        <dbReference type="PIRSR" id="PIRSR606710-2"/>
    </source>
</evidence>
<dbReference type="InterPro" id="IPR006710">
    <property type="entry name" value="Glyco_hydro_43"/>
</dbReference>
<dbReference type="GO" id="GO:0005975">
    <property type="term" value="P:carbohydrate metabolic process"/>
    <property type="evidence" value="ECO:0007669"/>
    <property type="project" value="InterPro"/>
</dbReference>
<evidence type="ECO:0000256" key="5">
    <source>
        <dbReference type="PIRSR" id="PIRSR606710-1"/>
    </source>
</evidence>
<evidence type="ECO:0000256" key="4">
    <source>
        <dbReference type="ARBA" id="ARBA00023295"/>
    </source>
</evidence>
<dbReference type="AlphaFoldDB" id="A0A1D1VIK9"/>
<dbReference type="CDD" id="cd18820">
    <property type="entry name" value="GH43_LbAraf43-like"/>
    <property type="match status" value="2"/>
</dbReference>
<gene>
    <name evidence="9" type="primary">RvY_12162-1</name>
    <name evidence="9" type="synonym">RvY_12162.1</name>
    <name evidence="9" type="ORF">RvY_12162</name>
</gene>
<dbReference type="OrthoDB" id="272289at2759"/>
<feature type="compositionally biased region" description="Polar residues" evidence="7">
    <location>
        <begin position="685"/>
        <end position="710"/>
    </location>
</feature>
<keyword evidence="10" id="KW-1185">Reference proteome</keyword>
<protein>
    <submittedName>
        <fullName evidence="9">Uncharacterized protein</fullName>
    </submittedName>
</protein>
<dbReference type="Proteomes" id="UP000186922">
    <property type="component" value="Unassembled WGS sequence"/>
</dbReference>
<keyword evidence="3" id="KW-0378">Hydrolase</keyword>
<evidence type="ECO:0000256" key="1">
    <source>
        <dbReference type="ARBA" id="ARBA00009865"/>
    </source>
</evidence>
<accession>A0A1D1VIK9</accession>
<organism evidence="9 10">
    <name type="scientific">Ramazzottius varieornatus</name>
    <name type="common">Water bear</name>
    <name type="synonym">Tardigrade</name>
    <dbReference type="NCBI Taxonomy" id="947166"/>
    <lineage>
        <taxon>Eukaryota</taxon>
        <taxon>Metazoa</taxon>
        <taxon>Ecdysozoa</taxon>
        <taxon>Tardigrada</taxon>
        <taxon>Eutardigrada</taxon>
        <taxon>Parachela</taxon>
        <taxon>Hypsibioidea</taxon>
        <taxon>Ramazzottiidae</taxon>
        <taxon>Ramazzottius</taxon>
    </lineage>
</organism>
<evidence type="ECO:0000256" key="8">
    <source>
        <dbReference type="SAM" id="SignalP"/>
    </source>
</evidence>
<feature type="chain" id="PRO_5008898449" evidence="8">
    <location>
        <begin position="20"/>
        <end position="753"/>
    </location>
</feature>
<evidence type="ECO:0000256" key="2">
    <source>
        <dbReference type="ARBA" id="ARBA00022729"/>
    </source>
</evidence>
<dbReference type="InterPro" id="IPR023296">
    <property type="entry name" value="Glyco_hydro_beta-prop_sf"/>
</dbReference>
<dbReference type="STRING" id="947166.A0A1D1VIK9"/>
<feature type="compositionally biased region" description="Low complexity" evidence="7">
    <location>
        <begin position="662"/>
        <end position="682"/>
    </location>
</feature>